<dbReference type="AlphaFoldDB" id="A0A7X0FNR2"/>
<dbReference type="RefSeq" id="WP_184750081.1">
    <property type="nucleotide sequence ID" value="NZ_BAAAJR010000003.1"/>
</dbReference>
<evidence type="ECO:0000256" key="1">
    <source>
        <dbReference type="SAM" id="Phobius"/>
    </source>
</evidence>
<proteinExistence type="predicted"/>
<sequence length="277" mass="28211">MPAPEETAVDDKVDVEHDSAAEAATGHPATTTIAAPPAPAKRNGLAVSALVVGIAAFATGWIPFLGAALGIAAVTLGIVALVRRQSKGFGITGLALGAVGLVASVLMSLTAVFLAANYDAIAAAVDEAAQTPVAVDEEPEPEPAAEPAAEDVPLSAFVELGDGAFADLVAAPDAAAGATHILFGEVQQLDEYTGACAAIIIVDESQQSSWEGYEVPAWIVAESSETDCPEFAGVGEFSHVKAWVTVLGATPTEWDDGTSDDLLTLSVRQVEILPELP</sequence>
<evidence type="ECO:0008006" key="4">
    <source>
        <dbReference type="Google" id="ProtNLM"/>
    </source>
</evidence>
<comment type="caution">
    <text evidence="2">The sequence shown here is derived from an EMBL/GenBank/DDBJ whole genome shotgun (WGS) entry which is preliminary data.</text>
</comment>
<feature type="transmembrane region" description="Helical" evidence="1">
    <location>
        <begin position="94"/>
        <end position="116"/>
    </location>
</feature>
<keyword evidence="1" id="KW-1133">Transmembrane helix</keyword>
<keyword evidence="3" id="KW-1185">Reference proteome</keyword>
<reference evidence="2 3" key="1">
    <citation type="submission" date="2020-08" db="EMBL/GenBank/DDBJ databases">
        <title>Sequencing the genomes of 1000 actinobacteria strains.</title>
        <authorList>
            <person name="Klenk H.-P."/>
        </authorList>
    </citation>
    <scope>NUCLEOTIDE SEQUENCE [LARGE SCALE GENOMIC DNA]</scope>
    <source>
        <strain evidence="2 3">DSM 12511</strain>
    </source>
</reference>
<dbReference type="EMBL" id="JACHML010000001">
    <property type="protein sequence ID" value="MBB6390879.1"/>
    <property type="molecule type" value="Genomic_DNA"/>
</dbReference>
<evidence type="ECO:0000313" key="2">
    <source>
        <dbReference type="EMBL" id="MBB6390879.1"/>
    </source>
</evidence>
<keyword evidence="1" id="KW-0812">Transmembrane</keyword>
<evidence type="ECO:0000313" key="3">
    <source>
        <dbReference type="Proteomes" id="UP000537775"/>
    </source>
</evidence>
<dbReference type="Proteomes" id="UP000537775">
    <property type="component" value="Unassembled WGS sequence"/>
</dbReference>
<feature type="transmembrane region" description="Helical" evidence="1">
    <location>
        <begin position="49"/>
        <end position="82"/>
    </location>
</feature>
<organism evidence="2 3">
    <name type="scientific">Microbacterium thalassium</name>
    <dbReference type="NCBI Taxonomy" id="362649"/>
    <lineage>
        <taxon>Bacteria</taxon>
        <taxon>Bacillati</taxon>
        <taxon>Actinomycetota</taxon>
        <taxon>Actinomycetes</taxon>
        <taxon>Micrococcales</taxon>
        <taxon>Microbacteriaceae</taxon>
        <taxon>Microbacterium</taxon>
    </lineage>
</organism>
<keyword evidence="1" id="KW-0472">Membrane</keyword>
<name>A0A7X0FNR2_9MICO</name>
<gene>
    <name evidence="2" type="ORF">HD594_001192</name>
</gene>
<protein>
    <recommendedName>
        <fullName evidence="4">DUF4190 domain-containing protein</fullName>
    </recommendedName>
</protein>
<accession>A0A7X0FNR2</accession>